<accession>A0A7W3WHR6</accession>
<feature type="compositionally biased region" description="Pro residues" evidence="1">
    <location>
        <begin position="1"/>
        <end position="16"/>
    </location>
</feature>
<evidence type="ECO:0000313" key="3">
    <source>
        <dbReference type="Proteomes" id="UP000525686"/>
    </source>
</evidence>
<dbReference type="Gene3D" id="3.40.50.300">
    <property type="entry name" value="P-loop containing nucleotide triphosphate hydrolases"/>
    <property type="match status" value="2"/>
</dbReference>
<dbReference type="AlphaFoldDB" id="A0A7W3WHR6"/>
<protein>
    <recommendedName>
        <fullName evidence="4">ATP-binding protein</fullName>
    </recommendedName>
</protein>
<evidence type="ECO:0008006" key="4">
    <source>
        <dbReference type="Google" id="ProtNLM"/>
    </source>
</evidence>
<dbReference type="PANTHER" id="PTHR30121">
    <property type="entry name" value="UNCHARACTERIZED PROTEIN YJGR-RELATED"/>
    <property type="match status" value="1"/>
</dbReference>
<organism evidence="2 3">
    <name type="scientific">Streptomyces alkaliterrae</name>
    <dbReference type="NCBI Taxonomy" id="2213162"/>
    <lineage>
        <taxon>Bacteria</taxon>
        <taxon>Bacillati</taxon>
        <taxon>Actinomycetota</taxon>
        <taxon>Actinomycetes</taxon>
        <taxon>Kitasatosporales</taxon>
        <taxon>Streptomycetaceae</taxon>
        <taxon>Streptomyces</taxon>
    </lineage>
</organism>
<sequence>MPDPTMPDLGPTPPSWGWPGPQRGRVAHAAVPPRYQATTVQGCGLYPFTAGSGAPAIGVPIGRHMIWGEVVALDPIDWVRANITTNPGVFVLGEPGVGKSAFSKRMAAGLIAFGTGVVVLGDVKGEYAGLVTRLGGQVVRIGWGQSRLNPLDAGALGHAVAALERTRPDKAHALRAEIRSRRLDLLLALCLIARGSRGAPITDAEELALGGALDILARDPSRQPVIPQVMATIEAGGTEMARAVLARTRQEYRDLTDGVLRTLARICQGLLRGLFDGPTTTPADLSAPAVSIDISALDNAADDIVAAALLCTWAYGFGAIDAARAVGDTRPYLTIQDEMWRSLRAAPGLVERTDRLTRLNRQKGIGSIITTHSLADLEALPTAEDQAKARGLVERSAITVMGALPDLELGRVHRVRSLTAREREMVGSWSAPESWETDRPHPGRGKYLVKVGGRLGIPVEMHLTPAETDLYNTDTAIRRSRRDTHAAGATTS</sequence>
<evidence type="ECO:0000256" key="1">
    <source>
        <dbReference type="SAM" id="MobiDB-lite"/>
    </source>
</evidence>
<gene>
    <name evidence="2" type="ORF">H3146_03975</name>
</gene>
<comment type="caution">
    <text evidence="2">The sequence shown here is derived from an EMBL/GenBank/DDBJ whole genome shotgun (WGS) entry which is preliminary data.</text>
</comment>
<name>A0A7W3WHR6_9ACTN</name>
<proteinExistence type="predicted"/>
<dbReference type="InterPro" id="IPR051162">
    <property type="entry name" value="T4SS_component"/>
</dbReference>
<dbReference type="EMBL" id="JABJWZ010000019">
    <property type="protein sequence ID" value="MBB1252533.1"/>
    <property type="molecule type" value="Genomic_DNA"/>
</dbReference>
<dbReference type="PANTHER" id="PTHR30121:SF6">
    <property type="entry name" value="SLR6007 PROTEIN"/>
    <property type="match status" value="1"/>
</dbReference>
<dbReference type="InterPro" id="IPR027417">
    <property type="entry name" value="P-loop_NTPase"/>
</dbReference>
<feature type="region of interest" description="Disordered" evidence="1">
    <location>
        <begin position="1"/>
        <end position="23"/>
    </location>
</feature>
<dbReference type="RefSeq" id="WP_181353474.1">
    <property type="nucleotide sequence ID" value="NZ_JABJWZ010000019.1"/>
</dbReference>
<dbReference type="Proteomes" id="UP000525686">
    <property type="component" value="Unassembled WGS sequence"/>
</dbReference>
<evidence type="ECO:0000313" key="2">
    <source>
        <dbReference type="EMBL" id="MBB1252533.1"/>
    </source>
</evidence>
<reference evidence="3" key="1">
    <citation type="submission" date="2020-05" db="EMBL/GenBank/DDBJ databases">
        <title>Classification of alakaliphilic streptomycetes isolated from an alkaline soil next to Lonar Crater, India and a proposal for the recognition of Streptomyces alkaliterrae sp. nov.</title>
        <authorList>
            <person name="Golinska P."/>
        </authorList>
    </citation>
    <scope>NUCLEOTIDE SEQUENCE [LARGE SCALE GENOMIC DNA]</scope>
    <source>
        <strain evidence="3">OF3</strain>
    </source>
</reference>
<dbReference type="SUPFAM" id="SSF52540">
    <property type="entry name" value="P-loop containing nucleoside triphosphate hydrolases"/>
    <property type="match status" value="1"/>
</dbReference>